<dbReference type="InterPro" id="IPR021765">
    <property type="entry name" value="UstYa-like"/>
</dbReference>
<keyword evidence="4" id="KW-1185">Reference proteome</keyword>
<evidence type="ECO:0000256" key="2">
    <source>
        <dbReference type="SAM" id="Phobius"/>
    </source>
</evidence>
<accession>A0AAD6XYK4</accession>
<keyword evidence="2" id="KW-0812">Transmembrane</keyword>
<dbReference type="AlphaFoldDB" id="A0AAD6XYK4"/>
<evidence type="ECO:0000256" key="1">
    <source>
        <dbReference type="ARBA" id="ARBA00035112"/>
    </source>
</evidence>
<evidence type="ECO:0000313" key="3">
    <source>
        <dbReference type="EMBL" id="KAJ7192814.1"/>
    </source>
</evidence>
<organism evidence="3 4">
    <name type="scientific">Mycena pura</name>
    <dbReference type="NCBI Taxonomy" id="153505"/>
    <lineage>
        <taxon>Eukaryota</taxon>
        <taxon>Fungi</taxon>
        <taxon>Dikarya</taxon>
        <taxon>Basidiomycota</taxon>
        <taxon>Agaricomycotina</taxon>
        <taxon>Agaricomycetes</taxon>
        <taxon>Agaricomycetidae</taxon>
        <taxon>Agaricales</taxon>
        <taxon>Marasmiineae</taxon>
        <taxon>Mycenaceae</taxon>
        <taxon>Mycena</taxon>
    </lineage>
</organism>
<comment type="similarity">
    <text evidence="1">Belongs to the ustYa family.</text>
</comment>
<feature type="transmembrane region" description="Helical" evidence="2">
    <location>
        <begin position="32"/>
        <end position="54"/>
    </location>
</feature>
<dbReference type="EMBL" id="JARJCW010000115">
    <property type="protein sequence ID" value="KAJ7192814.1"/>
    <property type="molecule type" value="Genomic_DNA"/>
</dbReference>
<dbReference type="GO" id="GO:0043386">
    <property type="term" value="P:mycotoxin biosynthetic process"/>
    <property type="evidence" value="ECO:0007669"/>
    <property type="project" value="InterPro"/>
</dbReference>
<gene>
    <name evidence="3" type="ORF">GGX14DRAFT_577808</name>
</gene>
<reference evidence="3" key="1">
    <citation type="submission" date="2023-03" db="EMBL/GenBank/DDBJ databases">
        <title>Massive genome expansion in bonnet fungi (Mycena s.s.) driven by repeated elements and novel gene families across ecological guilds.</title>
        <authorList>
            <consortium name="Lawrence Berkeley National Laboratory"/>
            <person name="Harder C.B."/>
            <person name="Miyauchi S."/>
            <person name="Viragh M."/>
            <person name="Kuo A."/>
            <person name="Thoen E."/>
            <person name="Andreopoulos B."/>
            <person name="Lu D."/>
            <person name="Skrede I."/>
            <person name="Drula E."/>
            <person name="Henrissat B."/>
            <person name="Morin E."/>
            <person name="Kohler A."/>
            <person name="Barry K."/>
            <person name="LaButti K."/>
            <person name="Morin E."/>
            <person name="Salamov A."/>
            <person name="Lipzen A."/>
            <person name="Mereny Z."/>
            <person name="Hegedus B."/>
            <person name="Baldrian P."/>
            <person name="Stursova M."/>
            <person name="Weitz H."/>
            <person name="Taylor A."/>
            <person name="Grigoriev I.V."/>
            <person name="Nagy L.G."/>
            <person name="Martin F."/>
            <person name="Kauserud H."/>
        </authorList>
    </citation>
    <scope>NUCLEOTIDE SEQUENCE</scope>
    <source>
        <strain evidence="3">9144</strain>
    </source>
</reference>
<sequence length="211" mass="23732">MIHYNPLLRLRVDPRCPSTSVSHSPYARPLRFAALCCLGAALLFALFEGTMNFARRPGRRPPSAVQVYPGTSPVWDFGPLPLVKMVMELEDTVNYQLTGARAAAAWAALAARGWRRTLLHPSPRRDECERDASALRCLDILRRMYAERDENSGSAAGTVERGKLGRHCLNYLRQTLLCRADLRLEPVQDPDGPHAVDMWGDMTCKDCRKIR</sequence>
<name>A0AAD6XYK4_9AGAR</name>
<dbReference type="Proteomes" id="UP001219525">
    <property type="component" value="Unassembled WGS sequence"/>
</dbReference>
<evidence type="ECO:0000313" key="4">
    <source>
        <dbReference type="Proteomes" id="UP001219525"/>
    </source>
</evidence>
<dbReference type="Pfam" id="PF11807">
    <property type="entry name" value="UstYa"/>
    <property type="match status" value="1"/>
</dbReference>
<proteinExistence type="inferred from homology"/>
<protein>
    <submittedName>
        <fullName evidence="3">Uncharacterized protein</fullName>
    </submittedName>
</protein>
<keyword evidence="2" id="KW-1133">Transmembrane helix</keyword>
<comment type="caution">
    <text evidence="3">The sequence shown here is derived from an EMBL/GenBank/DDBJ whole genome shotgun (WGS) entry which is preliminary data.</text>
</comment>
<keyword evidence="2" id="KW-0472">Membrane</keyword>